<keyword evidence="1" id="KW-0732">Signal</keyword>
<feature type="signal peptide" evidence="1">
    <location>
        <begin position="1"/>
        <end position="31"/>
    </location>
</feature>
<name>A0A2T1AB98_TRISK</name>
<gene>
    <name evidence="3" type="ORF">CLV89_11479</name>
</gene>
<sequence length="796" mass="84893">MKLAFYGRKMRHFFCNTAAVMGIVCAPGAFAQDAQPDDLMVVFDASGSMWGQVDGIAKIEIARAVFADMSQDWTSGDRAVGLIAYGHRRKGDCGDIELLAEPSIEGAASLADVVTDLSPRGKTPLSQAVRLAAETLRFTENAATVVLLSDGKETCDLDPCAVGAELEQLGVDFTAHVIGFDIQEEADRAQLQCLAQNTGGTYVDARDAATLTTALTEVTGRDVTTAPADTETGTTEVNLNIAVADGSARPATVRLSAAGAGTGETWDLGVLEGADQIISGVTLDLPRGDWTFTAAGDGGAGEIAVNLTEIQQEISIPFAASNATFEFIGADAFTTDGTIAFQLRSREPLQQNATYSVMLFPDGATTFDENITFTYRFGSDPETTEHAFYPWEFDLPVGAYEVVIMGDSYDLGENLGRFPVQLVATIEDSAPQANAAQTEELTAPPSFALSQIVEPLSPGVSGAFLLEGPAESGDQVMFIGLDGQDTQLLAVPQSGLVAVPSQISEGAFRVQLVRQDGSDIHLGLVDILPASAQDMGNHSTGGEPSETMLSAQEYAAETGPQSLSFVAWKTCEEDAACRVADRRVGLEWMMPSGWASEEPFYYTTASGAQADHPTMQMARATGGAFSIVLNPRQWDAQLGPCEEIQQGLLCRETSDVLKDQTDYELIRNSLNGDFPKPEGWLPIGRSWTVEDRNLGVRVGLIKFDEPIERAETVSASIHLDNPDQFGLDESGIVQTQLGLIWDQNLIVNAIDGEIPVGDGTLFLLLARPGGWDGTSDVWVGNIANPANGRAVLVNLY</sequence>
<dbReference type="Gene3D" id="3.40.50.410">
    <property type="entry name" value="von Willebrand factor, type A domain"/>
    <property type="match status" value="1"/>
</dbReference>
<protein>
    <submittedName>
        <fullName evidence="3">von Willebrand factor type A domain-containing protein</fullName>
    </submittedName>
</protein>
<dbReference type="PANTHER" id="PTHR10579">
    <property type="entry name" value="CALCIUM-ACTIVATED CHLORIDE CHANNEL REGULATOR"/>
    <property type="match status" value="1"/>
</dbReference>
<dbReference type="SMART" id="SM00327">
    <property type="entry name" value="VWA"/>
    <property type="match status" value="1"/>
</dbReference>
<dbReference type="InterPro" id="IPR051266">
    <property type="entry name" value="CLCR"/>
</dbReference>
<evidence type="ECO:0000256" key="1">
    <source>
        <dbReference type="SAM" id="SignalP"/>
    </source>
</evidence>
<organism evidence="3 4">
    <name type="scientific">Tritonibacter scottomollicae</name>
    <name type="common">Epibacterium scottomollicae</name>
    <dbReference type="NCBI Taxonomy" id="483013"/>
    <lineage>
        <taxon>Bacteria</taxon>
        <taxon>Pseudomonadati</taxon>
        <taxon>Pseudomonadota</taxon>
        <taxon>Alphaproteobacteria</taxon>
        <taxon>Rhodobacterales</taxon>
        <taxon>Paracoccaceae</taxon>
        <taxon>Tritonibacter</taxon>
    </lineage>
</organism>
<feature type="domain" description="VWFA" evidence="2">
    <location>
        <begin position="38"/>
        <end position="218"/>
    </location>
</feature>
<dbReference type="SUPFAM" id="SSF53300">
    <property type="entry name" value="vWA-like"/>
    <property type="match status" value="1"/>
</dbReference>
<evidence type="ECO:0000259" key="2">
    <source>
        <dbReference type="PROSITE" id="PS50234"/>
    </source>
</evidence>
<dbReference type="Pfam" id="PF13519">
    <property type="entry name" value="VWA_2"/>
    <property type="match status" value="1"/>
</dbReference>
<proteinExistence type="predicted"/>
<comment type="caution">
    <text evidence="3">The sequence shown here is derived from an EMBL/GenBank/DDBJ whole genome shotgun (WGS) entry which is preliminary data.</text>
</comment>
<reference evidence="3 4" key="1">
    <citation type="submission" date="2018-03" db="EMBL/GenBank/DDBJ databases">
        <title>Genomic Encyclopedia of Archaeal and Bacterial Type Strains, Phase II (KMG-II): from individual species to whole genera.</title>
        <authorList>
            <person name="Goeker M."/>
        </authorList>
    </citation>
    <scope>NUCLEOTIDE SEQUENCE [LARGE SCALE GENOMIC DNA]</scope>
    <source>
        <strain evidence="3 4">DSM 25328</strain>
    </source>
</reference>
<dbReference type="EMBL" id="PVUF01000014">
    <property type="protein sequence ID" value="PRZ45628.1"/>
    <property type="molecule type" value="Genomic_DNA"/>
</dbReference>
<dbReference type="PANTHER" id="PTHR10579:SF167">
    <property type="entry name" value="OS02G0619600 PROTEIN"/>
    <property type="match status" value="1"/>
</dbReference>
<dbReference type="RefSeq" id="WP_165798154.1">
    <property type="nucleotide sequence ID" value="NZ_JBLWXK010000057.1"/>
</dbReference>
<accession>A0A2T1AB98</accession>
<dbReference type="AlphaFoldDB" id="A0A2T1AB98"/>
<dbReference type="InterPro" id="IPR002035">
    <property type="entry name" value="VWF_A"/>
</dbReference>
<evidence type="ECO:0000313" key="4">
    <source>
        <dbReference type="Proteomes" id="UP000237718"/>
    </source>
</evidence>
<evidence type="ECO:0000313" key="3">
    <source>
        <dbReference type="EMBL" id="PRZ45628.1"/>
    </source>
</evidence>
<feature type="chain" id="PRO_5015741689" evidence="1">
    <location>
        <begin position="32"/>
        <end position="796"/>
    </location>
</feature>
<dbReference type="PROSITE" id="PS50234">
    <property type="entry name" value="VWFA"/>
    <property type="match status" value="1"/>
</dbReference>
<dbReference type="InterPro" id="IPR036465">
    <property type="entry name" value="vWFA_dom_sf"/>
</dbReference>
<dbReference type="Proteomes" id="UP000237718">
    <property type="component" value="Unassembled WGS sequence"/>
</dbReference>